<comment type="caution">
    <text evidence="15">The sequence shown here is derived from an EMBL/GenBank/DDBJ whole genome shotgun (WGS) entry which is preliminary data.</text>
</comment>
<keyword evidence="16" id="KW-1185">Reference proteome</keyword>
<dbReference type="PANTHER" id="PTHR38050">
    <property type="match status" value="1"/>
</dbReference>
<proteinExistence type="inferred from homology"/>
<evidence type="ECO:0000313" key="15">
    <source>
        <dbReference type="EMBL" id="KAJ2925037.1"/>
    </source>
</evidence>
<dbReference type="GO" id="GO:0005576">
    <property type="term" value="C:extracellular region"/>
    <property type="evidence" value="ECO:0007669"/>
    <property type="project" value="UniProtKB-SubCell"/>
</dbReference>
<keyword evidence="6 14" id="KW-0732">Signal</keyword>
<keyword evidence="5" id="KW-0858">Xylan degradation</keyword>
<dbReference type="GO" id="GO:0030600">
    <property type="term" value="F:feruloyl esterase activity"/>
    <property type="evidence" value="ECO:0007669"/>
    <property type="project" value="UniProtKB-EC"/>
</dbReference>
<feature type="compositionally biased region" description="Polar residues" evidence="13">
    <location>
        <begin position="533"/>
        <end position="542"/>
    </location>
</feature>
<evidence type="ECO:0000256" key="2">
    <source>
        <dbReference type="ARBA" id="ARBA00010278"/>
    </source>
</evidence>
<feature type="chain" id="PRO_5040866077" description="feruloyl esterase" evidence="14">
    <location>
        <begin position="21"/>
        <end position="711"/>
    </location>
</feature>
<keyword evidence="12" id="KW-0479">Metal-binding</keyword>
<dbReference type="SUPFAM" id="SSF101152">
    <property type="entry name" value="Mob1/phocein"/>
    <property type="match status" value="1"/>
</dbReference>
<evidence type="ECO:0000256" key="1">
    <source>
        <dbReference type="ARBA" id="ARBA00004613"/>
    </source>
</evidence>
<comment type="catalytic activity">
    <reaction evidence="11">
        <text>feruloyl-polysaccharide + H2O = ferulate + polysaccharide.</text>
        <dbReference type="EC" id="3.1.1.73"/>
    </reaction>
</comment>
<evidence type="ECO:0000256" key="9">
    <source>
        <dbReference type="ARBA" id="ARBA00023326"/>
    </source>
</evidence>
<dbReference type="Gene3D" id="1.20.140.30">
    <property type="entry name" value="MOB kinase activator"/>
    <property type="match status" value="1"/>
</dbReference>
<feature type="binding site" evidence="12">
    <location>
        <position position="470"/>
    </location>
    <ligand>
        <name>Zn(2+)</name>
        <dbReference type="ChEBI" id="CHEBI:29105"/>
    </ligand>
</feature>
<dbReference type="SMART" id="SM01388">
    <property type="entry name" value="Mob1_phocein"/>
    <property type="match status" value="1"/>
</dbReference>
<dbReference type="InterPro" id="IPR036703">
    <property type="entry name" value="MOB_kinase_act_sf"/>
</dbReference>
<comment type="function">
    <text evidence="10">Involved in degradation of plant cell walls. Hydrolyzes the feruloyl-arabinose ester bond in arabinoxylans, and the feruloyl-galactose ester bond in pectin. Active against paranitrophenyl-acetate, methyl ferulate and wheat arabinoxylan.</text>
</comment>
<dbReference type="OrthoDB" id="10262609at2759"/>
<keyword evidence="7" id="KW-0378">Hydrolase</keyword>
<dbReference type="Gene3D" id="3.40.50.1820">
    <property type="entry name" value="alpha/beta hydrolase"/>
    <property type="match status" value="1"/>
</dbReference>
<feature type="region of interest" description="Disordered" evidence="13">
    <location>
        <begin position="607"/>
        <end position="711"/>
    </location>
</feature>
<dbReference type="SUPFAM" id="SSF53474">
    <property type="entry name" value="alpha/beta-Hydrolases"/>
    <property type="match status" value="1"/>
</dbReference>
<reference evidence="15" key="1">
    <citation type="submission" date="2022-06" db="EMBL/GenBank/DDBJ databases">
        <title>Genome Sequence of Candolleomyces eurysporus.</title>
        <authorList>
            <person name="Buettner E."/>
        </authorList>
    </citation>
    <scope>NUCLEOTIDE SEQUENCE</scope>
    <source>
        <strain evidence="15">VTCC 930004</strain>
    </source>
</reference>
<feature type="region of interest" description="Disordered" evidence="13">
    <location>
        <begin position="331"/>
        <end position="351"/>
    </location>
</feature>
<organism evidence="15 16">
    <name type="scientific">Candolleomyces eurysporus</name>
    <dbReference type="NCBI Taxonomy" id="2828524"/>
    <lineage>
        <taxon>Eukaryota</taxon>
        <taxon>Fungi</taxon>
        <taxon>Dikarya</taxon>
        <taxon>Basidiomycota</taxon>
        <taxon>Agaricomycotina</taxon>
        <taxon>Agaricomycetes</taxon>
        <taxon>Agaricomycetidae</taxon>
        <taxon>Agaricales</taxon>
        <taxon>Agaricineae</taxon>
        <taxon>Psathyrellaceae</taxon>
        <taxon>Candolleomyces</taxon>
    </lineage>
</organism>
<feature type="signal peptide" evidence="14">
    <location>
        <begin position="1"/>
        <end position="20"/>
    </location>
</feature>
<feature type="binding site" evidence="12">
    <location>
        <position position="386"/>
    </location>
    <ligand>
        <name>Zn(2+)</name>
        <dbReference type="ChEBI" id="CHEBI:29105"/>
    </ligand>
</feature>
<evidence type="ECO:0000256" key="6">
    <source>
        <dbReference type="ARBA" id="ARBA00022729"/>
    </source>
</evidence>
<dbReference type="InterPro" id="IPR043595">
    <property type="entry name" value="FaeB/C/D"/>
</dbReference>
<keyword evidence="9" id="KW-0624">Polysaccharide degradation</keyword>
<evidence type="ECO:0000256" key="12">
    <source>
        <dbReference type="PIRSR" id="PIRSR605301-1"/>
    </source>
</evidence>
<feature type="compositionally biased region" description="Basic and acidic residues" evidence="13">
    <location>
        <begin position="335"/>
        <end position="351"/>
    </location>
</feature>
<feature type="binding site" evidence="12">
    <location>
        <position position="391"/>
    </location>
    <ligand>
        <name>Zn(2+)</name>
        <dbReference type="ChEBI" id="CHEBI:29105"/>
    </ligand>
</feature>
<dbReference type="GO" id="GO:0045493">
    <property type="term" value="P:xylan catabolic process"/>
    <property type="evidence" value="ECO:0007669"/>
    <property type="project" value="UniProtKB-KW"/>
</dbReference>
<comment type="subcellular location">
    <subcellularLocation>
        <location evidence="1">Secreted</location>
    </subcellularLocation>
</comment>
<feature type="compositionally biased region" description="Gly residues" evidence="13">
    <location>
        <begin position="694"/>
        <end position="703"/>
    </location>
</feature>
<evidence type="ECO:0000256" key="14">
    <source>
        <dbReference type="SAM" id="SignalP"/>
    </source>
</evidence>
<dbReference type="InterPro" id="IPR005301">
    <property type="entry name" value="MOB_kinase_act_fam"/>
</dbReference>
<feature type="compositionally biased region" description="Low complexity" evidence="13">
    <location>
        <begin position="678"/>
        <end position="693"/>
    </location>
</feature>
<evidence type="ECO:0000256" key="5">
    <source>
        <dbReference type="ARBA" id="ARBA00022651"/>
    </source>
</evidence>
<keyword evidence="4" id="KW-0964">Secreted</keyword>
<feature type="non-terminal residue" evidence="15">
    <location>
        <position position="1"/>
    </location>
</feature>
<dbReference type="EC" id="3.1.1.73" evidence="3"/>
<dbReference type="InterPro" id="IPR029058">
    <property type="entry name" value="AB_hydrolase_fold"/>
</dbReference>
<feature type="compositionally biased region" description="Basic and acidic residues" evidence="13">
    <location>
        <begin position="643"/>
        <end position="661"/>
    </location>
</feature>
<evidence type="ECO:0000256" key="7">
    <source>
        <dbReference type="ARBA" id="ARBA00022801"/>
    </source>
</evidence>
<evidence type="ECO:0000313" key="16">
    <source>
        <dbReference type="Proteomes" id="UP001140091"/>
    </source>
</evidence>
<sequence length="711" mass="76854">MISVTVFFFLLAAVLHGVVGGTAGCGKTPPASGTKSIGSRQYILQVPANYSPTREYKLIFGFHWLGGSMTNVAPAYYGLRDLANETAIFVAPNGIDNGWANTNDRDLNFVDQLLTELQNSLCVDEKQIFSTGFSYGGGMSYSLACSRANVFRAVSVIGGAQLSGCTGGETKIAYLGIHGVVDSVLNVSQGRGLRDRYLRVNSCQTKTASEPPRGADSNYIKTEYTCSAGYPVWWIAHGGDHTPAPSAIHPPPPAHPPLPLPPPALLFPLRQETVLVATAMPDVVLDIDNNDTDDSDDDDDDLHDGSSAFQLQEYISLLIRLDVHDVEAITSLPGKDSDSSASEDQKEEKEGDKSVAVDKWCWIYEQLRRLAQDLTQPLITSLQQECTRQSCPEMKAGEWLYLCVAHGNEGSMEQCCAIDYILHTLDSATALLNSPRAFPSRLQIPPTSHRHFASLARRLGRIFAHAFFHHKEIFMQAEVESSLYRRFLALSEKFELVPPDFLPIPSDAFASAMGGDEDQGRDVPAPRLLSASLDPSHSSQMLHTDPEPSLPASSSSQHLSVDIDTRSPPGLAAEGSPRRMGRNRTDTMVPSEASSIIEELAARAAETPAELSLNADDDLAPSLPTARPPAEDAVPPTEEPSPEETHAEDEPQEAPDPKLEAAEDEAEPEPSEKESEVETTPSEPTAPEAPKVGGFNGDGGRCGGICPSFKH</sequence>
<feature type="region of interest" description="Disordered" evidence="13">
    <location>
        <begin position="508"/>
        <end position="589"/>
    </location>
</feature>
<feature type="binding site" evidence="12">
    <location>
        <position position="465"/>
    </location>
    <ligand>
        <name>Zn(2+)</name>
        <dbReference type="ChEBI" id="CHEBI:29105"/>
    </ligand>
</feature>
<evidence type="ECO:0000256" key="4">
    <source>
        <dbReference type="ARBA" id="ARBA00022525"/>
    </source>
</evidence>
<accession>A0A9W8IYI0</accession>
<evidence type="ECO:0000256" key="10">
    <source>
        <dbReference type="ARBA" id="ARBA00025250"/>
    </source>
</evidence>
<evidence type="ECO:0000256" key="8">
    <source>
        <dbReference type="ARBA" id="ARBA00023277"/>
    </source>
</evidence>
<dbReference type="PANTHER" id="PTHR38050:SF1">
    <property type="entry name" value="FERULOYL ESTERASE C"/>
    <property type="match status" value="1"/>
</dbReference>
<dbReference type="Pfam" id="PF03637">
    <property type="entry name" value="Mob1_phocein"/>
    <property type="match status" value="1"/>
</dbReference>
<gene>
    <name evidence="15" type="ORF">H1R20_g12063</name>
</gene>
<evidence type="ECO:0000256" key="11">
    <source>
        <dbReference type="ARBA" id="ARBA00034075"/>
    </source>
</evidence>
<dbReference type="EMBL" id="JANBPK010001197">
    <property type="protein sequence ID" value="KAJ2925037.1"/>
    <property type="molecule type" value="Genomic_DNA"/>
</dbReference>
<evidence type="ECO:0000256" key="13">
    <source>
        <dbReference type="SAM" id="MobiDB-lite"/>
    </source>
</evidence>
<comment type="similarity">
    <text evidence="2">Belongs to the faeC family.</text>
</comment>
<keyword evidence="12" id="KW-0862">Zinc</keyword>
<evidence type="ECO:0000256" key="3">
    <source>
        <dbReference type="ARBA" id="ARBA00013091"/>
    </source>
</evidence>
<protein>
    <recommendedName>
        <fullName evidence="3">feruloyl esterase</fullName>
        <ecNumber evidence="3">3.1.1.73</ecNumber>
    </recommendedName>
</protein>
<name>A0A9W8IYI0_9AGAR</name>
<feature type="compositionally biased region" description="Low complexity" evidence="13">
    <location>
        <begin position="550"/>
        <end position="560"/>
    </location>
</feature>
<dbReference type="Proteomes" id="UP001140091">
    <property type="component" value="Unassembled WGS sequence"/>
</dbReference>
<dbReference type="AlphaFoldDB" id="A0A9W8IYI0"/>
<keyword evidence="8" id="KW-0119">Carbohydrate metabolism</keyword>